<protein>
    <submittedName>
        <fullName evidence="2">Uncharacterized protein</fullName>
    </submittedName>
</protein>
<dbReference type="Proteomes" id="UP000693970">
    <property type="component" value="Unassembled WGS sequence"/>
</dbReference>
<feature type="region of interest" description="Disordered" evidence="1">
    <location>
        <begin position="171"/>
        <end position="228"/>
    </location>
</feature>
<organism evidence="2 3">
    <name type="scientific">Nitzschia inconspicua</name>
    <dbReference type="NCBI Taxonomy" id="303405"/>
    <lineage>
        <taxon>Eukaryota</taxon>
        <taxon>Sar</taxon>
        <taxon>Stramenopiles</taxon>
        <taxon>Ochrophyta</taxon>
        <taxon>Bacillariophyta</taxon>
        <taxon>Bacillariophyceae</taxon>
        <taxon>Bacillariophycidae</taxon>
        <taxon>Bacillariales</taxon>
        <taxon>Bacillariaceae</taxon>
        <taxon>Nitzschia</taxon>
    </lineage>
</organism>
<reference evidence="2" key="2">
    <citation type="submission" date="2021-04" db="EMBL/GenBank/DDBJ databases">
        <authorList>
            <person name="Podell S."/>
        </authorList>
    </citation>
    <scope>NUCLEOTIDE SEQUENCE</scope>
    <source>
        <strain evidence="2">Hildebrandi</strain>
    </source>
</reference>
<accession>A0A9K3PU28</accession>
<evidence type="ECO:0000313" key="3">
    <source>
        <dbReference type="Proteomes" id="UP000693970"/>
    </source>
</evidence>
<reference evidence="2" key="1">
    <citation type="journal article" date="2021" name="Sci. Rep.">
        <title>Diploid genomic architecture of Nitzschia inconspicua, an elite biomass production diatom.</title>
        <authorList>
            <person name="Oliver A."/>
            <person name="Podell S."/>
            <person name="Pinowska A."/>
            <person name="Traller J.C."/>
            <person name="Smith S.R."/>
            <person name="McClure R."/>
            <person name="Beliaev A."/>
            <person name="Bohutskyi P."/>
            <person name="Hill E.A."/>
            <person name="Rabines A."/>
            <person name="Zheng H."/>
            <person name="Allen L.Z."/>
            <person name="Kuo A."/>
            <person name="Grigoriev I.V."/>
            <person name="Allen A.E."/>
            <person name="Hazlebeck D."/>
            <person name="Allen E.E."/>
        </authorList>
    </citation>
    <scope>NUCLEOTIDE SEQUENCE</scope>
    <source>
        <strain evidence="2">Hildebrandi</strain>
    </source>
</reference>
<keyword evidence="3" id="KW-1185">Reference proteome</keyword>
<dbReference type="AlphaFoldDB" id="A0A9K3PU28"/>
<name>A0A9K3PU28_9STRA</name>
<evidence type="ECO:0000313" key="2">
    <source>
        <dbReference type="EMBL" id="KAG7359815.1"/>
    </source>
</evidence>
<proteinExistence type="predicted"/>
<sequence>MNATVHTLLKFHISCHQGHVLQEFKDKVESYVQATPNVWDSVLFFRLEDIDANNEVVTYRLAVRSRFTWQISNRVFQGQADLHKFCITLSFRLGINYDSPNPRTIMYFGGSLVDGGVQDYKANVLQNDNISNENDIITGLVPKDLRNASVRGKSQLSLDDEEKAPRYATTAMESRAMEQQTQETNDDEMESGSVDDQSPMRASEEDEDPGADDANKAFLNLLKKSHGA</sequence>
<dbReference type="EMBL" id="JAGRRH010000013">
    <property type="protein sequence ID" value="KAG7359815.1"/>
    <property type="molecule type" value="Genomic_DNA"/>
</dbReference>
<comment type="caution">
    <text evidence="2">The sequence shown here is derived from an EMBL/GenBank/DDBJ whole genome shotgun (WGS) entry which is preliminary data.</text>
</comment>
<gene>
    <name evidence="2" type="ORF">IV203_034913</name>
</gene>
<evidence type="ECO:0000256" key="1">
    <source>
        <dbReference type="SAM" id="MobiDB-lite"/>
    </source>
</evidence>